<feature type="domain" description="PPAF-2-like Clip" evidence="2">
    <location>
        <begin position="277"/>
        <end position="316"/>
    </location>
</feature>
<accession>A0A7R9EKB2</accession>
<dbReference type="EMBL" id="OB797714">
    <property type="protein sequence ID" value="CAD7434516.1"/>
    <property type="molecule type" value="Genomic_DNA"/>
</dbReference>
<evidence type="ECO:0000313" key="3">
    <source>
        <dbReference type="EMBL" id="CAD7434516.1"/>
    </source>
</evidence>
<organism evidence="3">
    <name type="scientific">Timema monikensis</name>
    <dbReference type="NCBI Taxonomy" id="170555"/>
    <lineage>
        <taxon>Eukaryota</taxon>
        <taxon>Metazoa</taxon>
        <taxon>Ecdysozoa</taxon>
        <taxon>Arthropoda</taxon>
        <taxon>Hexapoda</taxon>
        <taxon>Insecta</taxon>
        <taxon>Pterygota</taxon>
        <taxon>Neoptera</taxon>
        <taxon>Polyneoptera</taxon>
        <taxon>Phasmatodea</taxon>
        <taxon>Timematodea</taxon>
        <taxon>Timematoidea</taxon>
        <taxon>Timematidae</taxon>
        <taxon>Timema</taxon>
    </lineage>
</organism>
<dbReference type="Pfam" id="PF18322">
    <property type="entry name" value="CLIP_1"/>
    <property type="match status" value="1"/>
</dbReference>
<dbReference type="AlphaFoldDB" id="A0A7R9EKB2"/>
<protein>
    <recommendedName>
        <fullName evidence="2">PPAF-2-like Clip domain-containing protein</fullName>
    </recommendedName>
</protein>
<sequence>MMGAQQKPRARNSVQLREEHDVGSVVVSLSSENSAARMVRWGSVIGTPPVVAELSLAVPIARRVTSSDCERGTLANSRDDQSCFSPPPAVVVSISSGSGEGWVEHKCEQGQVQMRNGSLDRAKTSKLGTVSGWLGTLKISKLAGRLEEIVDMMDDRRVDVLDLSETMWSKSGMRKLRKAPHLRTEFIQFDDSVETSLLSRLIADRTMWMSSLLLIGLALGCSQAHPQGSDLSTLIDQLYPPSNGAKDSNNNAKDNTNNAEEPTRIPSPVESSDNNPLMCQCVPYYLCQNNSIITDGVGLIDIRLGFQSPPSSTNQPCACPALTASGGYGKGWGTLVLDDVQAEMWTNHFKWQGVASGRVIQREWGKGNNKQLQG</sequence>
<name>A0A7R9EKB2_9NEOP</name>
<gene>
    <name evidence="3" type="ORF">TMSB3V08_LOCUS11167</name>
</gene>
<proteinExistence type="predicted"/>
<feature type="compositionally biased region" description="Low complexity" evidence="1">
    <location>
        <begin position="242"/>
        <end position="258"/>
    </location>
</feature>
<feature type="region of interest" description="Disordered" evidence="1">
    <location>
        <begin position="232"/>
        <end position="272"/>
    </location>
</feature>
<dbReference type="InterPro" id="IPR041515">
    <property type="entry name" value="PPAF-2-like_Clip"/>
</dbReference>
<evidence type="ECO:0000256" key="1">
    <source>
        <dbReference type="SAM" id="MobiDB-lite"/>
    </source>
</evidence>
<reference evidence="3" key="1">
    <citation type="submission" date="2020-11" db="EMBL/GenBank/DDBJ databases">
        <authorList>
            <person name="Tran Van P."/>
        </authorList>
    </citation>
    <scope>NUCLEOTIDE SEQUENCE</scope>
</reference>
<evidence type="ECO:0000259" key="2">
    <source>
        <dbReference type="Pfam" id="PF18322"/>
    </source>
</evidence>